<keyword evidence="3" id="KW-1185">Reference proteome</keyword>
<protein>
    <submittedName>
        <fullName evidence="2">Uncharacterized protein</fullName>
    </submittedName>
</protein>
<sequence length="516" mass="57947">MNTCGDDILNLDLDPDVLIHLLGKLSLDNIPNDVSETLSSIENRTDEFVCNEIQACALIPNEESFQNNLFVINEQNNCVQQNVTISSQPDEKRKNSFLSSIGLVSDSCDPFLKTKNKKTVSTQDNVCKGHDNSLFKLESNKNQNESSLLQAECSTTAEPDNFKKKCSTSTSTNRYGQNTSFCSEPTSNSFNFFNMFNRGGQVFDIKLNDIDSIKSDIQKLPFHSLEETSNDSNDKYFHSDLVLNQECDSNDSSCNSLLSTKQCFDSSNKSSNSQDSGYDTSSSTVSPSPPLVNTQTFNSLEFLDDIYDEELENIVATIVEVENSITVIETARSYINVPVLKDAKNPEDHKEKILNFLKEPISSDSIPIANNTVSVANVVSSDISSGLLETKQLNFLNVEYVKRDTSPVSLHVKKKSSPHSRKSPLKAKDKLGYELKYASKKDLGHLVIFSKGNHSDMNKILKQIQDDEQTKKKIKVIHLIDKKLKRTAADDRENQKRRRLLSSKEENQYKDSYVKC</sequence>
<feature type="compositionally biased region" description="Low complexity" evidence="1">
    <location>
        <begin position="265"/>
        <end position="286"/>
    </location>
</feature>
<comment type="caution">
    <text evidence="2">The sequence shown here is derived from an EMBL/GenBank/DDBJ whole genome shotgun (WGS) entry which is preliminary data.</text>
</comment>
<dbReference type="Proteomes" id="UP000887013">
    <property type="component" value="Unassembled WGS sequence"/>
</dbReference>
<dbReference type="AlphaFoldDB" id="A0A8X6PQA9"/>
<evidence type="ECO:0000313" key="2">
    <source>
        <dbReference type="EMBL" id="GFT83284.1"/>
    </source>
</evidence>
<proteinExistence type="predicted"/>
<feature type="region of interest" description="Disordered" evidence="1">
    <location>
        <begin position="265"/>
        <end position="292"/>
    </location>
</feature>
<gene>
    <name evidence="2" type="primary">AVEN_185392_1</name>
    <name evidence="2" type="ORF">NPIL_399911</name>
</gene>
<organism evidence="2 3">
    <name type="scientific">Nephila pilipes</name>
    <name type="common">Giant wood spider</name>
    <name type="synonym">Nephila maculata</name>
    <dbReference type="NCBI Taxonomy" id="299642"/>
    <lineage>
        <taxon>Eukaryota</taxon>
        <taxon>Metazoa</taxon>
        <taxon>Ecdysozoa</taxon>
        <taxon>Arthropoda</taxon>
        <taxon>Chelicerata</taxon>
        <taxon>Arachnida</taxon>
        <taxon>Araneae</taxon>
        <taxon>Araneomorphae</taxon>
        <taxon>Entelegynae</taxon>
        <taxon>Araneoidea</taxon>
        <taxon>Nephilidae</taxon>
        <taxon>Nephila</taxon>
    </lineage>
</organism>
<name>A0A8X6PQA9_NEPPI</name>
<reference evidence="2" key="1">
    <citation type="submission" date="2020-08" db="EMBL/GenBank/DDBJ databases">
        <title>Multicomponent nature underlies the extraordinary mechanical properties of spider dragline silk.</title>
        <authorList>
            <person name="Kono N."/>
            <person name="Nakamura H."/>
            <person name="Mori M."/>
            <person name="Yoshida Y."/>
            <person name="Ohtoshi R."/>
            <person name="Malay A.D."/>
            <person name="Moran D.A.P."/>
            <person name="Tomita M."/>
            <person name="Numata K."/>
            <person name="Arakawa K."/>
        </authorList>
    </citation>
    <scope>NUCLEOTIDE SEQUENCE</scope>
</reference>
<evidence type="ECO:0000313" key="3">
    <source>
        <dbReference type="Proteomes" id="UP000887013"/>
    </source>
</evidence>
<dbReference type="OrthoDB" id="6431329at2759"/>
<evidence type="ECO:0000256" key="1">
    <source>
        <dbReference type="SAM" id="MobiDB-lite"/>
    </source>
</evidence>
<dbReference type="EMBL" id="BMAW01072503">
    <property type="protein sequence ID" value="GFT83284.1"/>
    <property type="molecule type" value="Genomic_DNA"/>
</dbReference>
<accession>A0A8X6PQA9</accession>